<dbReference type="InterPro" id="IPR024705">
    <property type="entry name" value="Ssp411"/>
</dbReference>
<dbReference type="InterPro" id="IPR004879">
    <property type="entry name" value="Ssp411-like_TRX"/>
</dbReference>
<dbReference type="SUPFAM" id="SSF48208">
    <property type="entry name" value="Six-hairpin glycosidases"/>
    <property type="match status" value="1"/>
</dbReference>
<dbReference type="KEGG" id="clz:BIU88_04550"/>
<name>A0A1D8CX27_CHLLM</name>
<dbReference type="RefSeq" id="WP_069809190.1">
    <property type="nucleotide sequence ID" value="NZ_CP017305.1"/>
</dbReference>
<dbReference type="Gene3D" id="1.50.10.10">
    <property type="match status" value="1"/>
</dbReference>
<gene>
    <name evidence="2" type="ORF">BIU88_04550</name>
</gene>
<dbReference type="InterPro" id="IPR008928">
    <property type="entry name" value="6-hairpin_glycosidase_sf"/>
</dbReference>
<dbReference type="PIRSF" id="PIRSF006402">
    <property type="entry name" value="UCP006402_thioredoxin"/>
    <property type="match status" value="1"/>
</dbReference>
<dbReference type="InterPro" id="IPR036249">
    <property type="entry name" value="Thioredoxin-like_sf"/>
</dbReference>
<accession>A0A1D8CX27</accession>
<dbReference type="InterPro" id="IPR012341">
    <property type="entry name" value="6hp_glycosidase-like_sf"/>
</dbReference>
<dbReference type="PANTHER" id="PTHR42899">
    <property type="entry name" value="SPERMATOGENESIS-ASSOCIATED PROTEIN 20"/>
    <property type="match status" value="1"/>
</dbReference>
<keyword evidence="3" id="KW-1185">Reference proteome</keyword>
<dbReference type="Proteomes" id="UP000095185">
    <property type="component" value="Chromosome"/>
</dbReference>
<reference evidence="2" key="1">
    <citation type="submission" date="2016-09" db="EMBL/GenBank/DDBJ databases">
        <title>Genome sequence of Chlorobaculum limnaeum.</title>
        <authorList>
            <person name="Liu Z."/>
            <person name="Tank M."/>
            <person name="Bryant D.A."/>
        </authorList>
    </citation>
    <scope>NUCLEOTIDE SEQUENCE [LARGE SCALE GENOMIC DNA]</scope>
    <source>
        <strain evidence="2">DSM 1677</strain>
    </source>
</reference>
<organism evidence="2 3">
    <name type="scientific">Chlorobaculum limnaeum</name>
    <dbReference type="NCBI Taxonomy" id="274537"/>
    <lineage>
        <taxon>Bacteria</taxon>
        <taxon>Pseudomonadati</taxon>
        <taxon>Chlorobiota</taxon>
        <taxon>Chlorobiia</taxon>
        <taxon>Chlorobiales</taxon>
        <taxon>Chlorobiaceae</taxon>
        <taxon>Chlorobaculum</taxon>
    </lineage>
</organism>
<dbReference type="PANTHER" id="PTHR42899:SF1">
    <property type="entry name" value="SPERMATOGENESIS-ASSOCIATED PROTEIN 20"/>
    <property type="match status" value="1"/>
</dbReference>
<dbReference type="Pfam" id="PF03190">
    <property type="entry name" value="Thioredox_DsbH"/>
    <property type="match status" value="1"/>
</dbReference>
<dbReference type="OrthoDB" id="9762614at2"/>
<dbReference type="AlphaFoldDB" id="A0A1D8CX27"/>
<evidence type="ECO:0000259" key="1">
    <source>
        <dbReference type="Pfam" id="PF03190"/>
    </source>
</evidence>
<evidence type="ECO:0000313" key="3">
    <source>
        <dbReference type="Proteomes" id="UP000095185"/>
    </source>
</evidence>
<dbReference type="SUPFAM" id="SSF52833">
    <property type="entry name" value="Thioredoxin-like"/>
    <property type="match status" value="1"/>
</dbReference>
<dbReference type="CDD" id="cd02955">
    <property type="entry name" value="SSP411"/>
    <property type="match status" value="1"/>
</dbReference>
<dbReference type="EMBL" id="CP017305">
    <property type="protein sequence ID" value="AOS83472.1"/>
    <property type="molecule type" value="Genomic_DNA"/>
</dbReference>
<sequence>MEKQPNKLINEKSPYLLQHAWNPVDWHPWGEEAFRKARKTGRPVFLSSGYSTCHWCHVMEHESFEDAGIAALLNRHFVPVKLDREEHPDVDHLYMLFVQATTGRGGWPMSVWMTPDLEPFFGGSYFPATERWGVPSFRSVLEHLADLWEHDRPRLLASAGSIMDQLAGFARPEAAAGEVTDKHASACLAALERGFDIEWGGFGGEPKFPRPAALSFLFSHAAATGNRNALKMALLTLRKMAEGGIHDQLGIAGLGGGGFARYSTDRYWRVPHFEKMLYDNAQLAASYLEAYQASGEALFADTARDIFNYVLCDMTSPEGAFFSAEDADSLDTGGSGEKREGAFYLWTEREIRERLDADEAALFIAACGIRREGNAPADPHGEFSGKNILFRAESDDELARRFALSTETVARRLDSARKKLFESRKERPRPGLDDKILTAWNGLMISALAKGSLVLGDTKLLEAAERAARFIVDTLYDPASGRLLRRYRDGEAAIEGKASDYACLIQGLLDLYQASFEAGWLRAAIRLGEAQIERFFDQNAGAFYSTAADDTSVPLRMIEDNDSAEPSANSVSALNCLRLAAITGRDEFRTVAMRTIRHFSHSLDANPSALPLLLVARQIAITPPARIVFAGKRGDPALVRLIATAFRRSRPELTVIHADETLEALLPEAAAIGRAHQGGPAAYLCAGGGCQTAIRDPESLDAALGSPAIG</sequence>
<dbReference type="Gene3D" id="3.40.30.10">
    <property type="entry name" value="Glutaredoxin"/>
    <property type="match status" value="1"/>
</dbReference>
<feature type="domain" description="Spermatogenesis-associated protein 20-like TRX" evidence="1">
    <location>
        <begin position="6"/>
        <end position="166"/>
    </location>
</feature>
<dbReference type="GO" id="GO:0005975">
    <property type="term" value="P:carbohydrate metabolic process"/>
    <property type="evidence" value="ECO:0007669"/>
    <property type="project" value="InterPro"/>
</dbReference>
<protein>
    <submittedName>
        <fullName evidence="2">Thioredoxin domain-containing protein</fullName>
    </submittedName>
</protein>
<evidence type="ECO:0000313" key="2">
    <source>
        <dbReference type="EMBL" id="AOS83472.1"/>
    </source>
</evidence>
<proteinExistence type="predicted"/>
<dbReference type="STRING" id="274537.BIU88_04550"/>